<evidence type="ECO:0000256" key="6">
    <source>
        <dbReference type="ARBA" id="ARBA00013449"/>
    </source>
</evidence>
<feature type="domain" description="Phthiocerol/phthiodiolone dimycocerosyl transferase C-terminal" evidence="13">
    <location>
        <begin position="246"/>
        <end position="398"/>
    </location>
</feature>
<proteinExistence type="inferred from homology"/>
<dbReference type="Pfam" id="PF16911">
    <property type="entry name" value="PapA_C"/>
    <property type="match status" value="1"/>
</dbReference>
<gene>
    <name evidence="14" type="ORF">B7O87_06300</name>
</gene>
<keyword evidence="7 14" id="KW-0808">Transferase</keyword>
<evidence type="ECO:0000256" key="5">
    <source>
        <dbReference type="ARBA" id="ARBA00012866"/>
    </source>
</evidence>
<dbReference type="GO" id="GO:0016746">
    <property type="term" value="F:acyltransferase activity"/>
    <property type="evidence" value="ECO:0007669"/>
    <property type="project" value="UniProtKB-KW"/>
</dbReference>
<dbReference type="RefSeq" id="WP_085727688.1">
    <property type="nucleotide sequence ID" value="NZ_NBYN01000031.1"/>
</dbReference>
<comment type="similarity">
    <text evidence="4">Belongs to the acyltransferase PapA5 family.</text>
</comment>
<dbReference type="GO" id="GO:0008610">
    <property type="term" value="P:lipid biosynthetic process"/>
    <property type="evidence" value="ECO:0007669"/>
    <property type="project" value="UniProtKB-ARBA"/>
</dbReference>
<comment type="caution">
    <text evidence="14">The sequence shown here is derived from an EMBL/GenBank/DDBJ whole genome shotgun (WGS) entry which is preliminary data.</text>
</comment>
<keyword evidence="8" id="KW-0012">Acyltransferase</keyword>
<dbReference type="InterPro" id="IPR031641">
    <property type="entry name" value="PapA_C"/>
</dbReference>
<evidence type="ECO:0000259" key="12">
    <source>
        <dbReference type="Pfam" id="PF00668"/>
    </source>
</evidence>
<evidence type="ECO:0000256" key="9">
    <source>
        <dbReference type="ARBA" id="ARBA00030465"/>
    </source>
</evidence>
<dbReference type="Gene3D" id="3.30.559.30">
    <property type="entry name" value="Nonribosomal peptide synthetase, condensation domain"/>
    <property type="match status" value="1"/>
</dbReference>
<reference evidence="15" key="1">
    <citation type="submission" date="2017-04" db="EMBL/GenBank/DDBJ databases">
        <authorList>
            <person name="Abreu V.A."/>
            <person name="Popin R.V."/>
            <person name="Rigonato J."/>
            <person name="Andreote A.P."/>
            <person name="Schaker P.C."/>
            <person name="Hoff-Risseti C."/>
            <person name="Alvarenga D.O."/>
            <person name="Varani A.M."/>
            <person name="Fiore M.F."/>
        </authorList>
    </citation>
    <scope>NUCLEOTIDE SEQUENCE [LARGE SCALE GENOMIC DNA]</scope>
    <source>
        <strain evidence="15">CENA303</strain>
    </source>
</reference>
<sequence length="457" mass="52467">MSILNIFQKNSKYFFNPVHTRQLSSLETTMELLNQRARTWNLVTISCIRGYIHKPVLREALDLLQYRHLVLNSHIVTHQHNFRNRFYLQPGTTEKIPLRAVINSEEKEWQEVVNQEMNQPIDSGRYLMRAVLIINQENPKVNHLLTTVHHAIADGLSSVNLHSEIFTYYAQITSGNFSDTLSLLPPLPPPEKILGHLKGAKLNRWILLLKIAWEKLTNPPQTLKVEKYVPISQRNSQIIHRQILSETAEKFFAQCRAENATVQSALSAAMLLTVAKKILNQQCKSIRLNCLSYFDLRRRLQPPINEENIGLLATSQMSFHTITTNTYFWDLARRIKQSLAASIHRGDIFKMVFLAKHLINFCFLFPHQIAANVSVSNIGKVNIPEIYGELQLEEISFAGSHALYAGMFILHVATFQGKMLLNFVFSQPSLSQPTMEKLVNEFMEMIEEISYLSSQVS</sequence>
<dbReference type="InterPro" id="IPR052058">
    <property type="entry name" value="Alcohol_O-acetyltransferase"/>
</dbReference>
<evidence type="ECO:0000313" key="15">
    <source>
        <dbReference type="Proteomes" id="UP000192997"/>
    </source>
</evidence>
<dbReference type="Proteomes" id="UP000192997">
    <property type="component" value="Unassembled WGS sequence"/>
</dbReference>
<comment type="catalytic activity">
    <reaction evidence="2">
        <text>2 a mycocerosyl-[mycocerosic acid synthase] + a phenolphthiocerol = a dimycocerosyl phenolphthiocerol + 2 holo-[mycocerosic acid synthase].</text>
        <dbReference type="EC" id="2.3.1.282"/>
    </reaction>
</comment>
<evidence type="ECO:0000256" key="1">
    <source>
        <dbReference type="ARBA" id="ARBA00000026"/>
    </source>
</evidence>
<dbReference type="PANTHER" id="PTHR28037">
    <property type="entry name" value="ALCOHOL O-ACETYLTRANSFERASE 1-RELATED"/>
    <property type="match status" value="1"/>
</dbReference>
<evidence type="ECO:0000256" key="7">
    <source>
        <dbReference type="ARBA" id="ARBA00022679"/>
    </source>
</evidence>
<comment type="catalytic activity">
    <reaction evidence="1">
        <text>2 a mycocerosyl-[mycocerosic acid synthase] + a phthiocerol = a dimycocerosyl phthiocerol + 2 holo-[mycocerosic acid synthase].</text>
        <dbReference type="EC" id="2.3.1.282"/>
    </reaction>
</comment>
<evidence type="ECO:0000256" key="10">
    <source>
        <dbReference type="ARBA" id="ARBA00032317"/>
    </source>
</evidence>
<dbReference type="PANTHER" id="PTHR28037:SF1">
    <property type="entry name" value="ALCOHOL O-ACETYLTRANSFERASE 1-RELATED"/>
    <property type="match status" value="1"/>
</dbReference>
<comment type="catalytic activity">
    <reaction evidence="3">
        <text>2 a mycocerosyl-[mycocerosic acid synthase] + a phthiodiolone = a dimycocerosyl phthiodiolone + 2 holo-[mycocerosic acid synthase].</text>
        <dbReference type="EC" id="2.3.1.282"/>
    </reaction>
</comment>
<evidence type="ECO:0000313" key="14">
    <source>
        <dbReference type="EMBL" id="OSO92858.1"/>
    </source>
</evidence>
<dbReference type="Pfam" id="PF00668">
    <property type="entry name" value="Condensation"/>
    <property type="match status" value="1"/>
</dbReference>
<dbReference type="SUPFAM" id="SSF52777">
    <property type="entry name" value="CoA-dependent acyltransferases"/>
    <property type="match status" value="2"/>
</dbReference>
<name>A0A1X4G8D7_9CYAN</name>
<dbReference type="EC" id="2.3.1.282" evidence="5"/>
<protein>
    <recommendedName>
        <fullName evidence="6">Phthiocerol/phthiodiolone dimycocerosyl transferase</fullName>
        <ecNumber evidence="5">2.3.1.282</ecNumber>
    </recommendedName>
    <alternativeName>
        <fullName evidence="11">Acyltransferase PapA5</fullName>
    </alternativeName>
    <alternativeName>
        <fullName evidence="9">Phthiocerol/phthiodiolone O-acyltransferase</fullName>
    </alternativeName>
    <alternativeName>
        <fullName evidence="10">Polyketide synthase-associated protein A5</fullName>
    </alternativeName>
</protein>
<evidence type="ECO:0000259" key="13">
    <source>
        <dbReference type="Pfam" id="PF16911"/>
    </source>
</evidence>
<feature type="domain" description="Condensation" evidence="12">
    <location>
        <begin position="30"/>
        <end position="177"/>
    </location>
</feature>
<evidence type="ECO:0000256" key="3">
    <source>
        <dbReference type="ARBA" id="ARBA00001907"/>
    </source>
</evidence>
<evidence type="ECO:0000256" key="2">
    <source>
        <dbReference type="ARBA" id="ARBA00000625"/>
    </source>
</evidence>
<evidence type="ECO:0000256" key="11">
    <source>
        <dbReference type="ARBA" id="ARBA00033407"/>
    </source>
</evidence>
<accession>A0A1X4G8D7</accession>
<evidence type="ECO:0000256" key="8">
    <source>
        <dbReference type="ARBA" id="ARBA00023315"/>
    </source>
</evidence>
<dbReference type="EMBL" id="NBYN01000031">
    <property type="protein sequence ID" value="OSO92858.1"/>
    <property type="molecule type" value="Genomic_DNA"/>
</dbReference>
<evidence type="ECO:0000256" key="4">
    <source>
        <dbReference type="ARBA" id="ARBA00006558"/>
    </source>
</evidence>
<organism evidence="14 15">
    <name type="scientific">Cylindrospermopsis raciborskii CENA303</name>
    <dbReference type="NCBI Taxonomy" id="1170769"/>
    <lineage>
        <taxon>Bacteria</taxon>
        <taxon>Bacillati</taxon>
        <taxon>Cyanobacteriota</taxon>
        <taxon>Cyanophyceae</taxon>
        <taxon>Nostocales</taxon>
        <taxon>Aphanizomenonaceae</taxon>
        <taxon>Cylindrospermopsis</taxon>
    </lineage>
</organism>
<dbReference type="Gene3D" id="3.30.559.10">
    <property type="entry name" value="Chloramphenicol acetyltransferase-like domain"/>
    <property type="match status" value="1"/>
</dbReference>
<dbReference type="InterPro" id="IPR001242">
    <property type="entry name" value="Condensation_dom"/>
</dbReference>
<dbReference type="InterPro" id="IPR023213">
    <property type="entry name" value="CAT-like_dom_sf"/>
</dbReference>
<dbReference type="AlphaFoldDB" id="A0A1X4G8D7"/>